<comment type="caution">
    <text evidence="7">The sequence shown here is derived from an EMBL/GenBank/DDBJ whole genome shotgun (WGS) entry which is preliminary data.</text>
</comment>
<evidence type="ECO:0000256" key="3">
    <source>
        <dbReference type="ARBA" id="ARBA00022729"/>
    </source>
</evidence>
<proteinExistence type="inferred from homology"/>
<dbReference type="PANTHER" id="PTHR30222:SF12">
    <property type="entry name" value="NORSPERMIDINE SENSOR"/>
    <property type="match status" value="1"/>
</dbReference>
<evidence type="ECO:0000313" key="7">
    <source>
        <dbReference type="EMBL" id="RSZ59681.1"/>
    </source>
</evidence>
<dbReference type="InterPro" id="IPR001188">
    <property type="entry name" value="Sperm_putr-bd"/>
</dbReference>
<dbReference type="EMBL" id="RXLQ01000003">
    <property type="protein sequence ID" value="RSZ59681.1"/>
    <property type="molecule type" value="Genomic_DNA"/>
</dbReference>
<reference evidence="7 8" key="1">
    <citation type="submission" date="2018-12" db="EMBL/GenBank/DDBJ databases">
        <authorList>
            <person name="Yang E."/>
        </authorList>
    </citation>
    <scope>NUCLEOTIDE SEQUENCE [LARGE SCALE GENOMIC DNA]</scope>
    <source>
        <strain evidence="7 8">SOD</strain>
    </source>
</reference>
<dbReference type="Gene3D" id="3.40.190.10">
    <property type="entry name" value="Periplasmic binding protein-like II"/>
    <property type="match status" value="2"/>
</dbReference>
<evidence type="ECO:0000256" key="1">
    <source>
        <dbReference type="ARBA" id="ARBA00004418"/>
    </source>
</evidence>
<keyword evidence="3 6" id="KW-0732">Signal</keyword>
<protein>
    <recommendedName>
        <fullName evidence="5">Putrescine-binding periplasmic protein</fullName>
    </recommendedName>
</protein>
<keyword evidence="8" id="KW-1185">Reference proteome</keyword>
<name>A0A430HQ82_9BURK</name>
<evidence type="ECO:0000256" key="5">
    <source>
        <dbReference type="PIRNR" id="PIRNR019574"/>
    </source>
</evidence>
<evidence type="ECO:0000313" key="8">
    <source>
        <dbReference type="Proteomes" id="UP000278085"/>
    </source>
</evidence>
<organism evidence="7 8">
    <name type="scientific">Massilia atriviolacea</name>
    <dbReference type="NCBI Taxonomy" id="2495579"/>
    <lineage>
        <taxon>Bacteria</taxon>
        <taxon>Pseudomonadati</taxon>
        <taxon>Pseudomonadota</taxon>
        <taxon>Betaproteobacteria</taxon>
        <taxon>Burkholderiales</taxon>
        <taxon>Oxalobacteraceae</taxon>
        <taxon>Telluria group</taxon>
        <taxon>Massilia</taxon>
    </lineage>
</organism>
<comment type="subcellular location">
    <subcellularLocation>
        <location evidence="1 5">Periplasm</location>
    </subcellularLocation>
</comment>
<evidence type="ECO:0000256" key="2">
    <source>
        <dbReference type="ARBA" id="ARBA00022448"/>
    </source>
</evidence>
<accession>A0A430HQ82</accession>
<dbReference type="PRINTS" id="PR00909">
    <property type="entry name" value="SPERMDNBNDNG"/>
</dbReference>
<dbReference type="CDD" id="cd13659">
    <property type="entry name" value="PBP2_PotF"/>
    <property type="match status" value="1"/>
</dbReference>
<dbReference type="GO" id="GO:0042597">
    <property type="term" value="C:periplasmic space"/>
    <property type="evidence" value="ECO:0007669"/>
    <property type="project" value="UniProtKB-SubCell"/>
</dbReference>
<dbReference type="InterPro" id="IPR006059">
    <property type="entry name" value="SBP"/>
</dbReference>
<comment type="similarity">
    <text evidence="5">Belongs to the bacterial solute-binding protein PotD/PotF family.</text>
</comment>
<comment type="function">
    <text evidence="5">Required for the activity of the bacterial periplasmic transport system of putrescine.</text>
</comment>
<sequence>MVAVNRQMHAKRRLGLGLAALAAALWSGVPAQAQQPEEKVLNIYNWSDYIADDTIKNFTKETGITVRYDVFDSNEVLNAKLVAGKSGYDIVVPTAPWARQQMDAKLLRKLDKSRLPNLANLDPGIQAKLATLDPGNEYLVDWMWGYTTVGINVDKVKAALGTTPMPANAWELIFNPAYTAKLKSCGVSFLDSPSEVFPAALHYMGKPAYSKNAADYAEAGKMLQAVRPSVTLFSSSGYINDMANGAICVVFGWAGDINIARQRAIDAKKGVKIEALVPKNGAPLVFDTMAIPADAPHPNNAHLWINYILRPEVQASLTNKVFFANPNKAGMKFVRKDVAENKSVFLSDEDLKKMIPPEAVPQDIRRVMTRTFTKFKTGR</sequence>
<feature type="signal peptide" evidence="6">
    <location>
        <begin position="1"/>
        <end position="33"/>
    </location>
</feature>
<dbReference type="GO" id="GO:0015846">
    <property type="term" value="P:polyamine transport"/>
    <property type="evidence" value="ECO:0007669"/>
    <property type="project" value="InterPro"/>
</dbReference>
<keyword evidence="4 5" id="KW-0574">Periplasm</keyword>
<dbReference type="PIRSF" id="PIRSF019574">
    <property type="entry name" value="Periplasmic_polyamine_BP"/>
    <property type="match status" value="1"/>
</dbReference>
<evidence type="ECO:0000256" key="6">
    <source>
        <dbReference type="SAM" id="SignalP"/>
    </source>
</evidence>
<dbReference type="SUPFAM" id="SSF53850">
    <property type="entry name" value="Periplasmic binding protein-like II"/>
    <property type="match status" value="1"/>
</dbReference>
<dbReference type="AlphaFoldDB" id="A0A430HQ82"/>
<gene>
    <name evidence="7" type="ORF">EJB06_05640</name>
</gene>
<feature type="chain" id="PRO_5019181475" description="Putrescine-binding periplasmic protein" evidence="6">
    <location>
        <begin position="34"/>
        <end position="379"/>
    </location>
</feature>
<dbReference type="Proteomes" id="UP000278085">
    <property type="component" value="Unassembled WGS sequence"/>
</dbReference>
<dbReference type="PANTHER" id="PTHR30222">
    <property type="entry name" value="SPERMIDINE/PUTRESCINE-BINDING PERIPLASMIC PROTEIN"/>
    <property type="match status" value="1"/>
</dbReference>
<keyword evidence="2 5" id="KW-0813">Transport</keyword>
<dbReference type="GO" id="GO:0019808">
    <property type="term" value="F:polyamine binding"/>
    <property type="evidence" value="ECO:0007669"/>
    <property type="project" value="InterPro"/>
</dbReference>
<dbReference type="Pfam" id="PF13416">
    <property type="entry name" value="SBP_bac_8"/>
    <property type="match status" value="1"/>
</dbReference>
<dbReference type="OrthoDB" id="9769319at2"/>
<evidence type="ECO:0000256" key="4">
    <source>
        <dbReference type="ARBA" id="ARBA00022764"/>
    </source>
</evidence>